<evidence type="ECO:0000313" key="3">
    <source>
        <dbReference type="EMBL" id="WLQ44030.1"/>
    </source>
</evidence>
<gene>
    <name evidence="3" type="ORF">P8A22_31405</name>
</gene>
<evidence type="ECO:0000256" key="1">
    <source>
        <dbReference type="SAM" id="MobiDB-lite"/>
    </source>
</evidence>
<organism evidence="3 4">
    <name type="scientific">Streptomyces laculatispora</name>
    <dbReference type="NCBI Taxonomy" id="887464"/>
    <lineage>
        <taxon>Bacteria</taxon>
        <taxon>Bacillati</taxon>
        <taxon>Actinomycetota</taxon>
        <taxon>Actinomycetes</taxon>
        <taxon>Kitasatosporales</taxon>
        <taxon>Streptomycetaceae</taxon>
        <taxon>Streptomyces</taxon>
    </lineage>
</organism>
<accession>A0ABY9IAV5</accession>
<feature type="compositionally biased region" description="Polar residues" evidence="1">
    <location>
        <begin position="92"/>
        <end position="104"/>
    </location>
</feature>
<keyword evidence="4" id="KW-1185">Reference proteome</keyword>
<reference evidence="3 4" key="1">
    <citation type="submission" date="2023-03" db="EMBL/GenBank/DDBJ databases">
        <title>Isolation and description of six Streptomyces strains from soil environments, able to metabolize different microbial glucans.</title>
        <authorList>
            <person name="Widen T."/>
            <person name="Larsbrink J."/>
        </authorList>
    </citation>
    <scope>NUCLEOTIDE SEQUENCE [LARGE SCALE GENOMIC DNA]</scope>
    <source>
        <strain evidence="3 4">Mut2</strain>
    </source>
</reference>
<name>A0ABY9IAV5_9ACTN</name>
<dbReference type="RefSeq" id="WP_306091430.1">
    <property type="nucleotide sequence ID" value="NZ_CP120992.1"/>
</dbReference>
<dbReference type="Proteomes" id="UP001229952">
    <property type="component" value="Chromosome"/>
</dbReference>
<dbReference type="PROSITE" id="PS51736">
    <property type="entry name" value="RECOMBINASES_3"/>
    <property type="match status" value="1"/>
</dbReference>
<feature type="region of interest" description="Disordered" evidence="1">
    <location>
        <begin position="39"/>
        <end position="62"/>
    </location>
</feature>
<sequence>MYDPNGAGAIVFAALAVSAEEEREGIREKTLEGLDAAARKGNHGEHPSAWTTTSQAVARARHAKEESVSAIAKALEISRAPLSAHRRERLTQAHSSSDRPSTQRRGCLMPARVVSERLGLRIV</sequence>
<feature type="domain" description="Resolvase/invertase-type recombinase catalytic" evidence="2">
    <location>
        <begin position="1"/>
        <end position="41"/>
    </location>
</feature>
<proteinExistence type="predicted"/>
<dbReference type="EMBL" id="CP120992">
    <property type="protein sequence ID" value="WLQ44030.1"/>
    <property type="molecule type" value="Genomic_DNA"/>
</dbReference>
<feature type="region of interest" description="Disordered" evidence="1">
    <location>
        <begin position="82"/>
        <end position="106"/>
    </location>
</feature>
<protein>
    <recommendedName>
        <fullName evidence="2">Resolvase/invertase-type recombinase catalytic domain-containing protein</fullName>
    </recommendedName>
</protein>
<evidence type="ECO:0000313" key="4">
    <source>
        <dbReference type="Proteomes" id="UP001229952"/>
    </source>
</evidence>
<evidence type="ECO:0000259" key="2">
    <source>
        <dbReference type="PROSITE" id="PS51736"/>
    </source>
</evidence>
<dbReference type="InterPro" id="IPR006119">
    <property type="entry name" value="Resolv_N"/>
</dbReference>